<dbReference type="Pfam" id="PF03160">
    <property type="entry name" value="Calx-beta"/>
    <property type="match status" value="1"/>
</dbReference>
<keyword evidence="3" id="KW-0106">Calcium</keyword>
<dbReference type="Pfam" id="PF23981">
    <property type="entry name" value="DUF7305"/>
    <property type="match status" value="1"/>
</dbReference>
<feature type="chain" id="PRO_5012959864" description="Laminin G domain-containing protein" evidence="5">
    <location>
        <begin position="22"/>
        <end position="1717"/>
    </location>
</feature>
<evidence type="ECO:0000259" key="6">
    <source>
        <dbReference type="PROSITE" id="PS50025"/>
    </source>
</evidence>
<evidence type="ECO:0000256" key="2">
    <source>
        <dbReference type="ARBA" id="ARBA00022737"/>
    </source>
</evidence>
<keyword evidence="2" id="KW-0677">Repeat</keyword>
<evidence type="ECO:0000256" key="5">
    <source>
        <dbReference type="SAM" id="SignalP"/>
    </source>
</evidence>
<dbReference type="RefSeq" id="WP_087459989.1">
    <property type="nucleotide sequence ID" value="NZ_CP021425.1"/>
</dbReference>
<evidence type="ECO:0000313" key="8">
    <source>
        <dbReference type="Proteomes" id="UP000196027"/>
    </source>
</evidence>
<dbReference type="InterPro" id="IPR003644">
    <property type="entry name" value="Calx_beta"/>
</dbReference>
<evidence type="ECO:0000256" key="4">
    <source>
        <dbReference type="ARBA" id="ARBA00023157"/>
    </source>
</evidence>
<name>A0A1Y0I5V5_9GAMM</name>
<organism evidence="7 8">
    <name type="scientific">Oleiphilus messinensis</name>
    <dbReference type="NCBI Taxonomy" id="141451"/>
    <lineage>
        <taxon>Bacteria</taxon>
        <taxon>Pseudomonadati</taxon>
        <taxon>Pseudomonadota</taxon>
        <taxon>Gammaproteobacteria</taxon>
        <taxon>Oceanospirillales</taxon>
        <taxon>Oleiphilaceae</taxon>
        <taxon>Oleiphilus</taxon>
    </lineage>
</organism>
<dbReference type="InterPro" id="IPR038081">
    <property type="entry name" value="CalX-like_sf"/>
</dbReference>
<keyword evidence="8" id="KW-1185">Reference proteome</keyword>
<proteinExistence type="predicted"/>
<dbReference type="OrthoDB" id="9790247at2"/>
<dbReference type="InterPro" id="IPR001791">
    <property type="entry name" value="Laminin_G"/>
</dbReference>
<dbReference type="SUPFAM" id="SSF49899">
    <property type="entry name" value="Concanavalin A-like lectins/glucanases"/>
    <property type="match status" value="2"/>
</dbReference>
<dbReference type="Gene3D" id="2.60.120.260">
    <property type="entry name" value="Galactose-binding domain-like"/>
    <property type="match status" value="2"/>
</dbReference>
<evidence type="ECO:0000313" key="7">
    <source>
        <dbReference type="EMBL" id="ARU54824.1"/>
    </source>
</evidence>
<dbReference type="InterPro" id="IPR006558">
    <property type="entry name" value="LamG-like"/>
</dbReference>
<dbReference type="KEGG" id="ome:OLMES_0732"/>
<dbReference type="SUPFAM" id="SSF141072">
    <property type="entry name" value="CalX-like"/>
    <property type="match status" value="1"/>
</dbReference>
<dbReference type="Proteomes" id="UP000196027">
    <property type="component" value="Chromosome"/>
</dbReference>
<feature type="domain" description="Laminin G" evidence="6">
    <location>
        <begin position="232"/>
        <end position="420"/>
    </location>
</feature>
<gene>
    <name evidence="7" type="ORF">OLMES_0732</name>
</gene>
<evidence type="ECO:0000256" key="3">
    <source>
        <dbReference type="ARBA" id="ARBA00022837"/>
    </source>
</evidence>
<evidence type="ECO:0000256" key="1">
    <source>
        <dbReference type="ARBA" id="ARBA00022729"/>
    </source>
</evidence>
<dbReference type="PANTHER" id="PTHR42535">
    <property type="entry name" value="OOKINETE PROTEIN, PUTATIVE-RELATED"/>
    <property type="match status" value="1"/>
</dbReference>
<accession>A0A1Y0I5V5</accession>
<dbReference type="InterPro" id="IPR046524">
    <property type="entry name" value="DUF6701"/>
</dbReference>
<dbReference type="InterPro" id="IPR013320">
    <property type="entry name" value="ConA-like_dom_sf"/>
</dbReference>
<sequence>MSGNRRLRFYLILLLVSFAPAALGDTFADYFNNQSYGNQNGSHNWSSNWIETNDDGSPSSGDIYISTYSDRLIMDDGDRRITRSLDLSGYTSAELSFDYQESGFDNNSERVYLEICSGTCSNDNDWTELEEFIGPNINTGSFGPYSIASAFLVNNTKIRFRTRSQVDDYDRFMVDNLVIEATGSLTGLLAQYAFEQEDWATAGTTIDDYSGNGRSGVSVGTAQSSDPGYLCRGSEIGQNATYSSIDAVNTRQDIDSLLGNDGSIAFWFRSSGNWNDGTDRTLLDASTSLYGDASDKYFYLQKSADGSLRFSLEDTGDNDFAITTSTNNFTNSTWVHVAVTWDMAADDLRVYINGTLRASGGGDTNGTLADLGELYIGDNASNYEVAPGNSANGYFDEIRLYGHVLDSGAINTLVAENRVCLTIDDVSVPEGATATFTVSLSTAHSADITVDYTTQDGSAIAGTHYTATSGQATITAGEIEATIDVSTSGGSLSSDVAFDLLLSNPSEGELSDDRGEGRIIPGPIGHWRLEEESWDGDAGEVEDLSGNGLHATAFNAPVTDDLGPAREGSPGTCRYGEFDGNNQYLQVNDTGLLDIADALTVSIWINSDVIPGSGLKSIVSKDENFEFHLTGSREINWWWQDSGGTTREFNTSGANIQTGTWYHIAITYRSGEQVIYVNGVALGSASYTGSLRTNSDPLHIGQDQNYAGRYFDGRLDEVRIYSAFLPADVIQDIYQETFPCDLSGSCDAVFPDGIASHGPGTISFGYNAAIVGNSDDELQSSSISHNGGSSVNSCGGSNCQATGDPSLAIDPGSFPDTSANTEDLTIPSSGTGTAGSGTNAYDNITINSQGTLSFSSGHSQYYIDSLSVGWNGQVNLPAGEYWINQLSMSSSARLQVSGSGTVILYVNQSFSLGSSATINTPSSDTTSDPGKMVVYAYGDVTLNNQAWVTGALYSQGNVNLGSASYVHGAVAANTVGLGSQSSVYYNSIVTTSDMGGFCAEEELDHFRITHAGTGLNCEAEPITIAAYDSSGAVVTSFDGTITLSTSTGNGDWLTDGNESGTLNGSSDDSGNATYMFAAADQGSVVLLLKNTHSETVNIDVDAAGTSEHVDYDDNLVFAETGFRFLANDNPNAISTQIANKNFASAPGEQDIKIEAIRTSDESGACEAFLTGSQDIEFAFECRQPTTCSSGGFDMTINGQAISENSANNVSSYQTVTGLDFGDDGENQATISVNYPDAGRVRLHARLQLEDESGTATETISGSSNEFVVRPAGFCVKATESNSDCTAPSFSDCTVFKKAGGNFFASFQAVGWETAGENDSAFCSGNQVLPNFQLTGVPIAPVLPSGHGGVVGNISIPQVDFMPGTNGDVTLTQRYDEVGAMQLTLGSGAISYLGTTISTSTSDTIGRFIPDRFSVEILDPGTLEASCNGFSYIGENIRYEVVPELRITPWAAAPDNSVTTNYTISNADNDFRKLQVSDIVRSFSGQDSSQTGTDGVTLLSVSNTFTSASISSALNGVMQYTFGLNDSFTYNHDSSSQVAPFTANIDLSVISLQDSDLVSAESLPVTISPAGHPLRYGRWRAENAFGSDLMDLPMLARVEYWSGSQFLVNELDNCINITGLMSTNPDVDPDFIDIPIGTGSSDVLFNAILSAGDASLSMTAPGAGNEGQIQLNFDLLSVPWLQFDWDQDGSPNTSLSVKATFGRFRGHDRIIYWKEVLE</sequence>
<feature type="signal peptide" evidence="5">
    <location>
        <begin position="1"/>
        <end position="21"/>
    </location>
</feature>
<dbReference type="Pfam" id="PF13385">
    <property type="entry name" value="Laminin_G_3"/>
    <property type="match status" value="2"/>
</dbReference>
<dbReference type="GO" id="GO:0016020">
    <property type="term" value="C:membrane"/>
    <property type="evidence" value="ECO:0007669"/>
    <property type="project" value="InterPro"/>
</dbReference>
<dbReference type="Pfam" id="PF20419">
    <property type="entry name" value="DUF6701"/>
    <property type="match status" value="1"/>
</dbReference>
<dbReference type="PANTHER" id="PTHR42535:SF2">
    <property type="entry name" value="CHROMOSOME UNDETERMINED SCAFFOLD_146, WHOLE GENOME SHOTGUN SEQUENCE"/>
    <property type="match status" value="1"/>
</dbReference>
<reference evidence="7 8" key="1">
    <citation type="submission" date="2017-05" db="EMBL/GenBank/DDBJ databases">
        <title>Genomic insights into alkan degradation activity of Oleiphilus messinensis.</title>
        <authorList>
            <person name="Kozyavkin S.A."/>
            <person name="Slesarev A.I."/>
            <person name="Golyshin P.N."/>
            <person name="Korzhenkov A."/>
            <person name="Golyshina O.N."/>
            <person name="Toshchakov S.V."/>
        </authorList>
    </citation>
    <scope>NUCLEOTIDE SEQUENCE [LARGE SCALE GENOMIC DNA]</scope>
    <source>
        <strain evidence="7 8">ME102</strain>
    </source>
</reference>
<dbReference type="InterPro" id="IPR055729">
    <property type="entry name" value="DUF7305"/>
</dbReference>
<dbReference type="EMBL" id="CP021425">
    <property type="protein sequence ID" value="ARU54824.1"/>
    <property type="molecule type" value="Genomic_DNA"/>
</dbReference>
<protein>
    <recommendedName>
        <fullName evidence="6">Laminin G domain-containing protein</fullName>
    </recommendedName>
</protein>
<dbReference type="SMART" id="SM00560">
    <property type="entry name" value="LamGL"/>
    <property type="match status" value="1"/>
</dbReference>
<keyword evidence="1 5" id="KW-0732">Signal</keyword>
<keyword evidence="4" id="KW-1015">Disulfide bond</keyword>
<dbReference type="PROSITE" id="PS50025">
    <property type="entry name" value="LAM_G_DOMAIN"/>
    <property type="match status" value="1"/>
</dbReference>
<dbReference type="GO" id="GO:0007154">
    <property type="term" value="P:cell communication"/>
    <property type="evidence" value="ECO:0007669"/>
    <property type="project" value="InterPro"/>
</dbReference>
<dbReference type="Gene3D" id="2.60.120.200">
    <property type="match status" value="2"/>
</dbReference>
<dbReference type="Gene3D" id="2.60.40.2030">
    <property type="match status" value="1"/>
</dbReference>